<dbReference type="AlphaFoldDB" id="D0UZ64"/>
<keyword evidence="1" id="KW-0614">Plasmid</keyword>
<dbReference type="EMBL" id="GQ983381">
    <property type="protein sequence ID" value="ACX85516.1"/>
    <property type="molecule type" value="Genomic_DNA"/>
</dbReference>
<sequence length="268" mass="29509">MAIDWPFCDQHGSAQRSHGGYDAAAAAMRLPDSRPVSTHASGTRTRVPDSRCTTICWSWRRCCGAGVGVSWRTAVKDKQRKLAARQEQADTGRRYSAVVRQRRDDEQGQPGAELCRAPGCQSERVEADADWCAPHYLEQPAGDLLRQAVARAEVCVRNCGDRHPARRVDDPVAELLVWAAARHGLAASVIDGYVTALFDDLDDWARERVGSLIAEETTGLLLAAARESEGVRQSVGRCPSCGVELPDKFELWFPPRYCSLECVPTEES</sequence>
<organism evidence="1">
    <name type="scientific">Streptomyces sp. W9</name>
    <dbReference type="NCBI Taxonomy" id="682410"/>
    <lineage>
        <taxon>Bacteria</taxon>
        <taxon>Bacillati</taxon>
        <taxon>Actinomycetota</taxon>
        <taxon>Actinomycetes</taxon>
        <taxon>Kitasatosporales</taxon>
        <taxon>Streptomycetaceae</taxon>
        <taxon>Streptomyces</taxon>
    </lineage>
</organism>
<accession>D0UZ64</accession>
<gene>
    <name evidence="1" type="ORF">pCQ3.15</name>
</gene>
<protein>
    <submittedName>
        <fullName evidence="1">PCQ3_15</fullName>
    </submittedName>
</protein>
<name>D0UZ64_9ACTN</name>
<geneLocation type="plasmid" evidence="1">
    <name>pCQ3</name>
</geneLocation>
<reference evidence="1" key="1">
    <citation type="journal article" date="2010" name="J. Bacteriol.">
        <title>Characterization of the replication, transfer, and plasmid/lytic phage cycle of the Streptomyces plasmid-phage pZL12.</title>
        <authorList>
            <person name="Zhong L."/>
            <person name="Cheng Q."/>
            <person name="Tian X."/>
            <person name="Zhao L."/>
            <person name="Qin Z."/>
        </authorList>
    </citation>
    <scope>NUCLEOTIDE SEQUENCE</scope>
    <source>
        <strain evidence="1">W9</strain>
        <plasmid evidence="1">pCQ3</plasmid>
    </source>
</reference>
<evidence type="ECO:0000313" key="1">
    <source>
        <dbReference type="EMBL" id="ACX85516.1"/>
    </source>
</evidence>
<proteinExistence type="predicted"/>